<dbReference type="Proteomes" id="UP000298355">
    <property type="component" value="Unassembled WGS sequence"/>
</dbReference>
<keyword evidence="2" id="KW-1185">Reference proteome</keyword>
<evidence type="ECO:0000313" key="1">
    <source>
        <dbReference type="EMBL" id="TFC98288.1"/>
    </source>
</evidence>
<proteinExistence type="predicted"/>
<protein>
    <submittedName>
        <fullName evidence="1">Uncharacterized protein</fullName>
    </submittedName>
</protein>
<name>A0ABY2J009_9MICO</name>
<accession>A0ABY2J009</accession>
<dbReference type="EMBL" id="SOGJ01000021">
    <property type="protein sequence ID" value="TFC98288.1"/>
    <property type="molecule type" value="Genomic_DNA"/>
</dbReference>
<dbReference type="RefSeq" id="WP_134363226.1">
    <property type="nucleotide sequence ID" value="NZ_SOGJ01000021.1"/>
</dbReference>
<dbReference type="InterPro" id="IPR003462">
    <property type="entry name" value="ODC_Mu_crystall"/>
</dbReference>
<gene>
    <name evidence="1" type="ORF">E3O65_08030</name>
</gene>
<evidence type="ECO:0000313" key="2">
    <source>
        <dbReference type="Proteomes" id="UP000298355"/>
    </source>
</evidence>
<dbReference type="Pfam" id="PF02423">
    <property type="entry name" value="OCD_Mu_crystall"/>
    <property type="match status" value="1"/>
</dbReference>
<sequence>MVRFMNVKNIAARPFGFDIVVVASVRNAVAGADIITTSTADMTQAAGRTHYD</sequence>
<organism evidence="1 2">
    <name type="scientific">Cryobacterium breve</name>
    <dbReference type="NCBI Taxonomy" id="1259258"/>
    <lineage>
        <taxon>Bacteria</taxon>
        <taxon>Bacillati</taxon>
        <taxon>Actinomycetota</taxon>
        <taxon>Actinomycetes</taxon>
        <taxon>Micrococcales</taxon>
        <taxon>Microbacteriaceae</taxon>
        <taxon>Cryobacterium</taxon>
    </lineage>
</organism>
<comment type="caution">
    <text evidence="1">The sequence shown here is derived from an EMBL/GenBank/DDBJ whole genome shotgun (WGS) entry which is preliminary data.</text>
</comment>
<reference evidence="1 2" key="1">
    <citation type="submission" date="2019-03" db="EMBL/GenBank/DDBJ databases">
        <title>Genomics of glacier-inhabiting Cryobacterium strains.</title>
        <authorList>
            <person name="Liu Q."/>
            <person name="Xin Y.-H."/>
        </authorList>
    </citation>
    <scope>NUCLEOTIDE SEQUENCE [LARGE SCALE GENOMIC DNA]</scope>
    <source>
        <strain evidence="1 2">TMT4-23</strain>
    </source>
</reference>